<dbReference type="InterPro" id="IPR009100">
    <property type="entry name" value="AcylCoA_DH/oxidase_NM_dom_sf"/>
</dbReference>
<comment type="similarity">
    <text evidence="2 9">Belongs to the acyl-CoA dehydrogenase family.</text>
</comment>
<dbReference type="PIRSF" id="PIRSF016578">
    <property type="entry name" value="HsaA"/>
    <property type="match status" value="1"/>
</dbReference>
<dbReference type="EMBL" id="FOYO01000001">
    <property type="protein sequence ID" value="SFR42538.1"/>
    <property type="molecule type" value="Genomic_DNA"/>
</dbReference>
<dbReference type="PANTHER" id="PTHR43884:SF12">
    <property type="entry name" value="ISOVALERYL-COA DEHYDROGENASE, MITOCHONDRIAL-RELATED"/>
    <property type="match status" value="1"/>
</dbReference>
<dbReference type="NCBIfam" id="NF042439">
    <property type="entry name" value="SulpropCoADesulf"/>
    <property type="match status" value="1"/>
</dbReference>
<evidence type="ECO:0000256" key="8">
    <source>
        <dbReference type="ARBA" id="ARBA00075603"/>
    </source>
</evidence>
<evidence type="ECO:0000256" key="4">
    <source>
        <dbReference type="ARBA" id="ARBA00022827"/>
    </source>
</evidence>
<evidence type="ECO:0000256" key="6">
    <source>
        <dbReference type="ARBA" id="ARBA00066461"/>
    </source>
</evidence>
<evidence type="ECO:0000313" key="14">
    <source>
        <dbReference type="Proteomes" id="UP000199658"/>
    </source>
</evidence>
<dbReference type="SUPFAM" id="SSF47203">
    <property type="entry name" value="Acyl-CoA dehydrogenase C-terminal domain-like"/>
    <property type="match status" value="1"/>
</dbReference>
<proteinExistence type="inferred from homology"/>
<dbReference type="PANTHER" id="PTHR43884">
    <property type="entry name" value="ACYL-COA DEHYDROGENASE"/>
    <property type="match status" value="1"/>
</dbReference>
<dbReference type="STRING" id="670154.SAMN04488002_1602"/>
<dbReference type="SUPFAM" id="SSF56645">
    <property type="entry name" value="Acyl-CoA dehydrogenase NM domain-like"/>
    <property type="match status" value="1"/>
</dbReference>
<dbReference type="InterPro" id="IPR046373">
    <property type="entry name" value="Acyl-CoA_Oxase/DH_mid-dom_sf"/>
</dbReference>
<dbReference type="Pfam" id="PF02770">
    <property type="entry name" value="Acyl-CoA_dh_M"/>
    <property type="match status" value="1"/>
</dbReference>
<dbReference type="Gene3D" id="1.10.540.10">
    <property type="entry name" value="Acyl-CoA dehydrogenase/oxidase, N-terminal domain"/>
    <property type="match status" value="1"/>
</dbReference>
<accession>A0A1I6GK32</accession>
<dbReference type="InterPro" id="IPR009075">
    <property type="entry name" value="AcylCo_DH/oxidase_C"/>
</dbReference>
<comment type="cofactor">
    <cofactor evidence="1 9">
        <name>FAD</name>
        <dbReference type="ChEBI" id="CHEBI:57692"/>
    </cofactor>
</comment>
<organism evidence="13 14">
    <name type="scientific">Litoreibacter janthinus</name>
    <dbReference type="NCBI Taxonomy" id="670154"/>
    <lineage>
        <taxon>Bacteria</taxon>
        <taxon>Pseudomonadati</taxon>
        <taxon>Pseudomonadota</taxon>
        <taxon>Alphaproteobacteria</taxon>
        <taxon>Rhodobacterales</taxon>
        <taxon>Roseobacteraceae</taxon>
        <taxon>Litoreibacter</taxon>
    </lineage>
</organism>
<evidence type="ECO:0000259" key="12">
    <source>
        <dbReference type="Pfam" id="PF02771"/>
    </source>
</evidence>
<evidence type="ECO:0000256" key="7">
    <source>
        <dbReference type="ARBA" id="ARBA00068311"/>
    </source>
</evidence>
<gene>
    <name evidence="13" type="ORF">SAMN04488002_1602</name>
</gene>
<reference evidence="14" key="1">
    <citation type="submission" date="2016-10" db="EMBL/GenBank/DDBJ databases">
        <authorList>
            <person name="Varghese N."/>
            <person name="Submissions S."/>
        </authorList>
    </citation>
    <scope>NUCLEOTIDE SEQUENCE [LARGE SCALE GENOMIC DNA]</scope>
    <source>
        <strain evidence="14">DSM 26921</strain>
    </source>
</reference>
<dbReference type="Pfam" id="PF00441">
    <property type="entry name" value="Acyl-CoA_dh_1"/>
    <property type="match status" value="1"/>
</dbReference>
<evidence type="ECO:0000256" key="9">
    <source>
        <dbReference type="RuleBase" id="RU362125"/>
    </source>
</evidence>
<keyword evidence="9" id="KW-0560">Oxidoreductase</keyword>
<dbReference type="OrthoDB" id="9775090at2"/>
<dbReference type="InterPro" id="IPR006091">
    <property type="entry name" value="Acyl-CoA_Oxase/DH_mid-dom"/>
</dbReference>
<evidence type="ECO:0000313" key="13">
    <source>
        <dbReference type="EMBL" id="SFR42538.1"/>
    </source>
</evidence>
<name>A0A1I6GK32_9RHOB</name>
<keyword evidence="3 9" id="KW-0285">Flavoprotein</keyword>
<sequence>MEHLASTEPYRAIAKDLARTFAPRAAKWDQDRSYPWDNISDLVSAGLMGMTIPTRYGGQGASFLDTVIVVEEIAKACTLSARIVVEANMGGISAVMAYGTEAQKEFVAPYVLAGDKPAICITEPDAGSAATQMTTTARRIDGGYVLNGTKHWITGGGVSKLHLVFARVLDTEGEDQGIGGFLLTQDPENGLTNDGFAVVSRERTMGLCGMPEATLQFDDVFIADDFVLQPPSGFTRGFADLMNAYNSQRVGAGTIAMGVAAGALEHAKRYLLEREQFGRPIAEFQGLQWMLADMDAAVHASRLMLHEAAQSRGSNGSQFPDITMAARAKLFASEAAIKVVNDALQMFGARGYGADEPLERMYRDVRMFTIGGGTAQILRTQVAGNILGIRTPQQRGA</sequence>
<feature type="domain" description="Acyl-CoA dehydrogenase/oxidase C-terminal" evidence="10">
    <location>
        <begin position="236"/>
        <end position="386"/>
    </location>
</feature>
<dbReference type="Gene3D" id="1.20.140.10">
    <property type="entry name" value="Butyryl-CoA Dehydrogenase, subunit A, domain 3"/>
    <property type="match status" value="1"/>
</dbReference>
<dbReference type="Pfam" id="PF02771">
    <property type="entry name" value="Acyl-CoA_dh_N"/>
    <property type="match status" value="1"/>
</dbReference>
<dbReference type="RefSeq" id="WP_090214829.1">
    <property type="nucleotide sequence ID" value="NZ_FOYO01000001.1"/>
</dbReference>
<protein>
    <recommendedName>
        <fullName evidence="7">3-sulfinopropanoyl-CoA desulfinase</fullName>
        <ecNumber evidence="6">3.13.1.4</ecNumber>
    </recommendedName>
    <alternativeName>
        <fullName evidence="8">3-sulfinopropionyl coenzyme A desulfinase</fullName>
    </alternativeName>
</protein>
<dbReference type="AlphaFoldDB" id="A0A1I6GK32"/>
<dbReference type="InterPro" id="IPR037069">
    <property type="entry name" value="AcylCoA_DH/ox_N_sf"/>
</dbReference>
<keyword evidence="14" id="KW-1185">Reference proteome</keyword>
<dbReference type="InterPro" id="IPR013786">
    <property type="entry name" value="AcylCoA_DH/ox_N"/>
</dbReference>
<dbReference type="GO" id="GO:0003995">
    <property type="term" value="F:acyl-CoA dehydrogenase activity"/>
    <property type="evidence" value="ECO:0007669"/>
    <property type="project" value="TreeGrafter"/>
</dbReference>
<comment type="catalytic activity">
    <reaction evidence="5">
        <text>3-sulfinopropanoyl-CoA + H2O = propanoyl-CoA + sulfite + H(+)</text>
        <dbReference type="Rhea" id="RHEA:41624"/>
        <dbReference type="ChEBI" id="CHEBI:15377"/>
        <dbReference type="ChEBI" id="CHEBI:15378"/>
        <dbReference type="ChEBI" id="CHEBI:17359"/>
        <dbReference type="ChEBI" id="CHEBI:57392"/>
        <dbReference type="ChEBI" id="CHEBI:78349"/>
        <dbReference type="EC" id="3.13.1.4"/>
    </reaction>
    <physiologicalReaction direction="left-to-right" evidence="5">
        <dbReference type="Rhea" id="RHEA:41625"/>
    </physiologicalReaction>
</comment>
<dbReference type="InterPro" id="IPR050032">
    <property type="entry name" value="AcdA"/>
</dbReference>
<evidence type="ECO:0000259" key="10">
    <source>
        <dbReference type="Pfam" id="PF00441"/>
    </source>
</evidence>
<evidence type="ECO:0000256" key="1">
    <source>
        <dbReference type="ARBA" id="ARBA00001974"/>
    </source>
</evidence>
<feature type="domain" description="Acyl-CoA dehydrogenase/oxidase N-terminal" evidence="12">
    <location>
        <begin position="17"/>
        <end position="114"/>
    </location>
</feature>
<keyword evidence="4 9" id="KW-0274">FAD</keyword>
<evidence type="ECO:0000256" key="2">
    <source>
        <dbReference type="ARBA" id="ARBA00009347"/>
    </source>
</evidence>
<dbReference type="InterPro" id="IPR036250">
    <property type="entry name" value="AcylCo_DH-like_C"/>
</dbReference>
<feature type="domain" description="Acyl-CoA oxidase/dehydrogenase middle" evidence="11">
    <location>
        <begin position="118"/>
        <end position="220"/>
    </location>
</feature>
<evidence type="ECO:0000256" key="5">
    <source>
        <dbReference type="ARBA" id="ARBA00052938"/>
    </source>
</evidence>
<evidence type="ECO:0000256" key="3">
    <source>
        <dbReference type="ARBA" id="ARBA00022630"/>
    </source>
</evidence>
<dbReference type="Proteomes" id="UP000199658">
    <property type="component" value="Unassembled WGS sequence"/>
</dbReference>
<dbReference type="EC" id="3.13.1.4" evidence="6"/>
<dbReference type="FunFam" id="1.20.140.10:FF:000004">
    <property type="entry name" value="Acyl-CoA dehydrogenase FadE25"/>
    <property type="match status" value="1"/>
</dbReference>
<evidence type="ECO:0000259" key="11">
    <source>
        <dbReference type="Pfam" id="PF02770"/>
    </source>
</evidence>
<dbReference type="GO" id="GO:0050660">
    <property type="term" value="F:flavin adenine dinucleotide binding"/>
    <property type="evidence" value="ECO:0007669"/>
    <property type="project" value="InterPro"/>
</dbReference>
<dbReference type="Gene3D" id="2.40.110.10">
    <property type="entry name" value="Butyryl-CoA Dehydrogenase, subunit A, domain 2"/>
    <property type="match status" value="1"/>
</dbReference>